<dbReference type="InterPro" id="IPR004105">
    <property type="entry name" value="CheA-like_dim"/>
</dbReference>
<evidence type="ECO:0000256" key="5">
    <source>
        <dbReference type="ARBA" id="ARBA00022679"/>
    </source>
</evidence>
<evidence type="ECO:0000256" key="2">
    <source>
        <dbReference type="ARBA" id="ARBA00012438"/>
    </source>
</evidence>
<evidence type="ECO:0000256" key="8">
    <source>
        <dbReference type="ARBA" id="ARBA00035100"/>
    </source>
</evidence>
<dbReference type="Gene3D" id="1.20.120.160">
    <property type="entry name" value="HPT domain"/>
    <property type="match status" value="1"/>
</dbReference>
<feature type="domain" description="Histidine kinase" evidence="10">
    <location>
        <begin position="147"/>
        <end position="398"/>
    </location>
</feature>
<sequence length="786" mass="84212">MDDLLADFVAETREMLEAIEGELVAWESEPSDRARLDAIFRFVHTVKGNCGFFDFPRLEKLSHSAEGALAEVRAGRRHPDSRLVSAVLAIIDRIMQMTNAIEAGEEMPAQGDEFLIAALEPDASDVGEIAAMQSGESAAKSNEAGPSAPRTIRLPVELLDRVMSGVSDMVLARNDLARRLRESGAEPTLDGPFERLSGILGDVREAVTKMRMQRIEHLYNALPRLVRDLSADLGKQVMVDFEGGAVELDREMIEMIRDPIVHLIRNAVDHGIEAPAVRRAAGKREIGMLTIAARQSGNRISIVITDDGGGLSTAKIGAKAVSNGLITQSELDVMPDSAISDLIFEAGLSTADEVSAISGRGVGMDVVRANIEKIGGTISVSSNPGEGTMFFLQIPLTLSIISALTVSVQGQRFAIPQSFVEEIAHGASANIEFSQVGDSDLVTFRGKRIPCLSLDNVLELGQRRAARDQRLVLLRLGSGGLFALGVDRIHDQEDLVIKPLAPAVMQTGAYAGTTLLDDGSPVLMLDIATIAQQAGLITDSRARPAQASAPVKAAAEAERRSIMTFVALDGRKRAIDLGLVSRIDLVDASAIDIDAGRSQVVVDDRIMKLVGVGCAQITDEKVKLLRLSDSETDIAYAVAELGESIDISTDLAPAEGDETIEGVALIDGQPVPVVDGFRLFSGNQHQQSRDSRPLCRLPEGDEWVERMLKPMVSAAGYAIATGEDETADVVIALEGTPPDVADLKAGRLITIHADPAKAGNDKHEVYRYDRDGLIEALRSARLGKAS</sequence>
<dbReference type="PANTHER" id="PTHR43395:SF1">
    <property type="entry name" value="CHEMOTAXIS PROTEIN CHEA"/>
    <property type="match status" value="1"/>
</dbReference>
<dbReference type="GO" id="GO:0006935">
    <property type="term" value="P:chemotaxis"/>
    <property type="evidence" value="ECO:0007669"/>
    <property type="project" value="InterPro"/>
</dbReference>
<dbReference type="InterPro" id="IPR036641">
    <property type="entry name" value="HPT_dom_sf"/>
</dbReference>
<reference evidence="13 14" key="1">
    <citation type="submission" date="2019-12" db="EMBL/GenBank/DDBJ databases">
        <title>Genomic-based taxomic classification of the family Erythrobacteraceae.</title>
        <authorList>
            <person name="Xu L."/>
        </authorList>
    </citation>
    <scope>NUCLEOTIDE SEQUENCE [LARGE SCALE GENOMIC DNA]</scope>
    <source>
        <strain evidence="13 14">SW-109</strain>
    </source>
</reference>
<dbReference type="Gene3D" id="3.30.565.10">
    <property type="entry name" value="Histidine kinase-like ATPase, C-terminal domain"/>
    <property type="match status" value="1"/>
</dbReference>
<dbReference type="InterPro" id="IPR003594">
    <property type="entry name" value="HATPase_dom"/>
</dbReference>
<keyword evidence="6" id="KW-0418">Kinase</keyword>
<name>A0A6I4UZG3_9SPHN</name>
<dbReference type="GO" id="GO:0005737">
    <property type="term" value="C:cytoplasm"/>
    <property type="evidence" value="ECO:0007669"/>
    <property type="project" value="InterPro"/>
</dbReference>
<evidence type="ECO:0000313" key="14">
    <source>
        <dbReference type="Proteomes" id="UP000471435"/>
    </source>
</evidence>
<feature type="domain" description="HPt" evidence="12">
    <location>
        <begin position="1"/>
        <end position="101"/>
    </location>
</feature>
<keyword evidence="14" id="KW-1185">Reference proteome</keyword>
<accession>A0A6I4UZG3</accession>
<dbReference type="Proteomes" id="UP000471435">
    <property type="component" value="Unassembled WGS sequence"/>
</dbReference>
<feature type="domain" description="CheW-like" evidence="11">
    <location>
        <begin position="400"/>
        <end position="536"/>
    </location>
</feature>
<protein>
    <recommendedName>
        <fullName evidence="3">Chemotaxis protein CheA</fullName>
        <ecNumber evidence="2">2.7.13.3</ecNumber>
    </recommendedName>
</protein>
<keyword evidence="5" id="KW-0808">Transferase</keyword>
<dbReference type="SMART" id="SM01231">
    <property type="entry name" value="H-kinase_dim"/>
    <property type="match status" value="1"/>
</dbReference>
<dbReference type="SMART" id="SM00260">
    <property type="entry name" value="CheW"/>
    <property type="match status" value="1"/>
</dbReference>
<dbReference type="RefSeq" id="WP_160730514.1">
    <property type="nucleotide sequence ID" value="NZ_WTYP01000001.1"/>
</dbReference>
<dbReference type="SUPFAM" id="SSF47226">
    <property type="entry name" value="Histidine-containing phosphotransfer domain, HPT domain"/>
    <property type="match status" value="1"/>
</dbReference>
<organism evidence="13 14">
    <name type="scientific">Pontixanthobacter luteolus</name>
    <dbReference type="NCBI Taxonomy" id="295089"/>
    <lineage>
        <taxon>Bacteria</taxon>
        <taxon>Pseudomonadati</taxon>
        <taxon>Pseudomonadota</taxon>
        <taxon>Alphaproteobacteria</taxon>
        <taxon>Sphingomonadales</taxon>
        <taxon>Erythrobacteraceae</taxon>
        <taxon>Pontixanthobacter</taxon>
    </lineage>
</organism>
<dbReference type="InterPro" id="IPR005467">
    <property type="entry name" value="His_kinase_dom"/>
</dbReference>
<comment type="function">
    <text evidence="8">Involved in the transmission of sensory signals from the chemoreceptors to the flagellar motors. CheA is autophosphorylated; it can transfer its phosphate group to either CheB or CheY.</text>
</comment>
<dbReference type="SUPFAM" id="SSF55874">
    <property type="entry name" value="ATPase domain of HSP90 chaperone/DNA topoisomerase II/histidine kinase"/>
    <property type="match status" value="1"/>
</dbReference>
<evidence type="ECO:0000256" key="4">
    <source>
        <dbReference type="ARBA" id="ARBA00022553"/>
    </source>
</evidence>
<dbReference type="Pfam" id="PF02895">
    <property type="entry name" value="H-kinase_dim"/>
    <property type="match status" value="1"/>
</dbReference>
<evidence type="ECO:0000256" key="6">
    <source>
        <dbReference type="ARBA" id="ARBA00022777"/>
    </source>
</evidence>
<dbReference type="InterPro" id="IPR004358">
    <property type="entry name" value="Sig_transdc_His_kin-like_C"/>
</dbReference>
<dbReference type="InterPro" id="IPR051315">
    <property type="entry name" value="Bact_Chemotaxis_CheA"/>
</dbReference>
<keyword evidence="4 9" id="KW-0597">Phosphoprotein</keyword>
<dbReference type="PROSITE" id="PS50894">
    <property type="entry name" value="HPT"/>
    <property type="match status" value="1"/>
</dbReference>
<dbReference type="CDD" id="cd00088">
    <property type="entry name" value="HPT"/>
    <property type="match status" value="1"/>
</dbReference>
<dbReference type="SMART" id="SM00387">
    <property type="entry name" value="HATPase_c"/>
    <property type="match status" value="1"/>
</dbReference>
<dbReference type="Pfam" id="PF02518">
    <property type="entry name" value="HATPase_c"/>
    <property type="match status" value="1"/>
</dbReference>
<dbReference type="Gene3D" id="2.30.30.40">
    <property type="entry name" value="SH3 Domains"/>
    <property type="match status" value="1"/>
</dbReference>
<dbReference type="InterPro" id="IPR002545">
    <property type="entry name" value="CheW-lke_dom"/>
</dbReference>
<evidence type="ECO:0000256" key="1">
    <source>
        <dbReference type="ARBA" id="ARBA00000085"/>
    </source>
</evidence>
<dbReference type="InterPro" id="IPR036890">
    <property type="entry name" value="HATPase_C_sf"/>
</dbReference>
<evidence type="ECO:0000259" key="10">
    <source>
        <dbReference type="PROSITE" id="PS50109"/>
    </source>
</evidence>
<evidence type="ECO:0000259" key="11">
    <source>
        <dbReference type="PROSITE" id="PS50851"/>
    </source>
</evidence>
<evidence type="ECO:0000256" key="7">
    <source>
        <dbReference type="ARBA" id="ARBA00023012"/>
    </source>
</evidence>
<dbReference type="PANTHER" id="PTHR43395">
    <property type="entry name" value="SENSOR HISTIDINE KINASE CHEA"/>
    <property type="match status" value="1"/>
</dbReference>
<dbReference type="PROSITE" id="PS50851">
    <property type="entry name" value="CHEW"/>
    <property type="match status" value="1"/>
</dbReference>
<dbReference type="GO" id="GO:0000155">
    <property type="term" value="F:phosphorelay sensor kinase activity"/>
    <property type="evidence" value="ECO:0007669"/>
    <property type="project" value="InterPro"/>
</dbReference>
<feature type="modified residue" description="Phosphohistidine" evidence="9">
    <location>
        <position position="44"/>
    </location>
</feature>
<dbReference type="PRINTS" id="PR00344">
    <property type="entry name" value="BCTRLSENSOR"/>
</dbReference>
<evidence type="ECO:0000256" key="9">
    <source>
        <dbReference type="PROSITE-ProRule" id="PRU00110"/>
    </source>
</evidence>
<dbReference type="OrthoDB" id="9803176at2"/>
<dbReference type="SUPFAM" id="SSF47384">
    <property type="entry name" value="Homodimeric domain of signal transducing histidine kinase"/>
    <property type="match status" value="1"/>
</dbReference>
<evidence type="ECO:0000259" key="12">
    <source>
        <dbReference type="PROSITE" id="PS50894"/>
    </source>
</evidence>
<dbReference type="Pfam" id="PF01584">
    <property type="entry name" value="CheW"/>
    <property type="match status" value="1"/>
</dbReference>
<dbReference type="FunFam" id="3.30.565.10:FF:000016">
    <property type="entry name" value="Chemotaxis protein CheA, putative"/>
    <property type="match status" value="1"/>
</dbReference>
<dbReference type="PROSITE" id="PS50109">
    <property type="entry name" value="HIS_KIN"/>
    <property type="match status" value="1"/>
</dbReference>
<comment type="caution">
    <text evidence="13">The sequence shown here is derived from an EMBL/GenBank/DDBJ whole genome shotgun (WGS) entry which is preliminary data.</text>
</comment>
<dbReference type="AlphaFoldDB" id="A0A6I4UZG3"/>
<dbReference type="Pfam" id="PF01627">
    <property type="entry name" value="Hpt"/>
    <property type="match status" value="1"/>
</dbReference>
<proteinExistence type="predicted"/>
<dbReference type="InterPro" id="IPR036097">
    <property type="entry name" value="HisK_dim/P_sf"/>
</dbReference>
<dbReference type="SUPFAM" id="SSF50341">
    <property type="entry name" value="CheW-like"/>
    <property type="match status" value="1"/>
</dbReference>
<dbReference type="InterPro" id="IPR036061">
    <property type="entry name" value="CheW-like_dom_sf"/>
</dbReference>
<keyword evidence="7" id="KW-0902">Two-component regulatory system</keyword>
<dbReference type="EMBL" id="WTYP01000001">
    <property type="protein sequence ID" value="MXP47389.1"/>
    <property type="molecule type" value="Genomic_DNA"/>
</dbReference>
<comment type="catalytic activity">
    <reaction evidence="1">
        <text>ATP + protein L-histidine = ADP + protein N-phospho-L-histidine.</text>
        <dbReference type="EC" id="2.7.13.3"/>
    </reaction>
</comment>
<dbReference type="SMART" id="SM00073">
    <property type="entry name" value="HPT"/>
    <property type="match status" value="1"/>
</dbReference>
<gene>
    <name evidence="13" type="ORF">GRI43_08290</name>
</gene>
<evidence type="ECO:0000313" key="13">
    <source>
        <dbReference type="EMBL" id="MXP47389.1"/>
    </source>
</evidence>
<evidence type="ECO:0000256" key="3">
    <source>
        <dbReference type="ARBA" id="ARBA00021495"/>
    </source>
</evidence>
<dbReference type="EC" id="2.7.13.3" evidence="2"/>
<dbReference type="InterPro" id="IPR008207">
    <property type="entry name" value="Sig_transdc_His_kin_Hpt_dom"/>
</dbReference>